<reference evidence="4" key="1">
    <citation type="submission" date="2020-05" db="EMBL/GenBank/DDBJ databases">
        <title>Complete genome sequence of Bradyrhizobium diazoefficiens XF10 isolated from soybean nodule.</title>
        <authorList>
            <person name="Noda R."/>
            <person name="Kakizaki K."/>
            <person name="Minamisawa K."/>
        </authorList>
    </citation>
    <scope>NUCLEOTIDE SEQUENCE</scope>
    <source>
        <strain evidence="4">XF10</strain>
    </source>
</reference>
<protein>
    <submittedName>
        <fullName evidence="3">Uncharacterized protein</fullName>
    </submittedName>
</protein>
<accession>A0A810B5Z2</accession>
<feature type="compositionally biased region" description="Low complexity" evidence="1">
    <location>
        <begin position="28"/>
        <end position="40"/>
    </location>
</feature>
<proteinExistence type="predicted"/>
<name>A0A810B5Z2_9BRAD</name>
<organism evidence="3">
    <name type="scientific">Bradyrhizobium diazoefficiens</name>
    <dbReference type="NCBI Taxonomy" id="1355477"/>
    <lineage>
        <taxon>Bacteria</taxon>
        <taxon>Pseudomonadati</taxon>
        <taxon>Pseudomonadota</taxon>
        <taxon>Alphaproteobacteria</taxon>
        <taxon>Hyphomicrobiales</taxon>
        <taxon>Nitrobacteraceae</taxon>
        <taxon>Bradyrhizobium</taxon>
    </lineage>
</organism>
<sequence>MGWAGSSDLPPNRLLKRSLNDWAATGETDANATDNASATAVPRRNAFRDDRSSCTINAHTP</sequence>
<reference evidence="3" key="3">
    <citation type="submission" date="2020-05" db="EMBL/GenBank/DDBJ databases">
        <title>Complete genome sequence of Bradyrhizobium diazoefficiens XF8 isolated from soybean nodule.</title>
        <authorList>
            <person name="Noda R."/>
            <person name="Kakizaki K."/>
            <person name="Minamisawa K."/>
        </authorList>
    </citation>
    <scope>NUCLEOTIDE SEQUENCE</scope>
    <source>
        <strain evidence="3">XF8</strain>
    </source>
</reference>
<dbReference type="EMBL" id="AP023093">
    <property type="protein sequence ID" value="BCE36247.1"/>
    <property type="molecule type" value="Genomic_DNA"/>
</dbReference>
<evidence type="ECO:0000313" key="4">
    <source>
        <dbReference type="EMBL" id="BCE88400.1"/>
    </source>
</evidence>
<dbReference type="AlphaFoldDB" id="A0A810B5Z2"/>
<gene>
    <name evidence="4" type="ORF">XF10B_11980</name>
    <name evidence="2" type="ORF">XF3B_12780</name>
    <name evidence="3" type="ORF">XF8B_12810</name>
</gene>
<dbReference type="EMBL" id="AP023097">
    <property type="protein sequence ID" value="BCE71170.1"/>
    <property type="molecule type" value="Genomic_DNA"/>
</dbReference>
<dbReference type="EMBL" id="AP023099">
    <property type="protein sequence ID" value="BCE88400.1"/>
    <property type="molecule type" value="Genomic_DNA"/>
</dbReference>
<reference evidence="2" key="2">
    <citation type="submission" date="2020-05" db="EMBL/GenBank/DDBJ databases">
        <title>Complete genome sequence of Bradyrhizobium diazoefficiens XF3 isolated from soybean nodule.</title>
        <authorList>
            <person name="Noda R."/>
            <person name="Kakizaki K."/>
            <person name="Minamisawa K."/>
        </authorList>
    </citation>
    <scope>NUCLEOTIDE SEQUENCE</scope>
    <source>
        <strain evidence="2">XF3</strain>
    </source>
</reference>
<feature type="region of interest" description="Disordered" evidence="1">
    <location>
        <begin position="26"/>
        <end position="61"/>
    </location>
</feature>
<evidence type="ECO:0000256" key="1">
    <source>
        <dbReference type="SAM" id="MobiDB-lite"/>
    </source>
</evidence>
<evidence type="ECO:0000313" key="2">
    <source>
        <dbReference type="EMBL" id="BCE36247.1"/>
    </source>
</evidence>
<evidence type="ECO:0000313" key="3">
    <source>
        <dbReference type="EMBL" id="BCE71170.1"/>
    </source>
</evidence>